<sequence length="1136" mass="128055">MSDNMEIVEEDDNISITSTVLSEQKSEYDVECILTELKFPDGVKFLVKWDGYPVERATWEPPDSFSDPQTLKDWKAKKKAISRGQEEPFDLEGWEIRLEALEDARDERKRKRRAKRIRLGLPVSETEATEDENDTSSSEDIPFSGIRRRNSHRNIPSSPDSSALGSGPLEPRITASAGLPDNREPLSDSVQEARTTSTAHIDTNKENISSNIQNSGTMALHGVLPPSVMAPTTASHREKPSSNATPQQSKSTHTNVPLLLPRGPARDQRSLGGSLHARKQRLKAQGNTSKEQPTLFRKLSTKRKYEKASRFEPAPDITKLDLRRPSDWAASSSGLNLDTLRPIRREESSELFVRQDTPKPIFPRPDTMLREDHLPEKPPAPPRSFSTGTVPHLGQHPVTQPDPSRLHVRRDTTFSAESAPRLGQHPVTSADTSEPPLQIDPATSLDDPMNSSLKRPQDAPSESTYPSVPPPQKLPPRRPKGAPQQASEVEVRLFYGPEKTRIGSVAICGLNELTKFKITSSSKTREGGFELWLQHLCTLDQYYHLCSRVSKNMKFCNGWIEGYSYNVPRIAELAKTLRDGNLVGICYLESVGVQNVLLVYATESREWEFLNGKEYVRPNVSLRVAARGPLPPISELRNLPVIEPSARSHPALLAEEQSPATVTTHSGPPIHDKPCPPALNVVTSELGGNTAQSTMGLSESASRSPQNTGSALTAHPQSTEDIEMKDVSMAENLIDLDAILSQYDITFRNLATVNGSKSKTLAQVFYIWYPESAEAEYQVLVEFLKRHKVVTYSNRLPEDWERFARTVSHGVVIFHGDFLNFHDLPYFLDLTRKEINFWSVSLAAPLPYAERPTHLQRIFPHGGVILLTEDLFLYDQDCVVVILAWFEDYVRRRTPGSWKIMFRPDILNWLLKKAGEFETKSMEERKKARWLDMYCLILKLLPRHYHYHHDPRNPPHIEGGREEDGTYNPVISFRSIPNYGHRQEDECAAIPKGLRQDQRDTDHLVEFFAGWSIVNSHKFRRFIVASHYTQERWKAWNHLELRQGGRDFMKSQSIDANAIWAQLVSNTPRKSSSDPSRTDRTPRTPAVPSSSKWGTGNTPGTVATPSAQGVPSQLQRRPSATHQTPSLTHKYPDPYI</sequence>
<evidence type="ECO:0000256" key="2">
    <source>
        <dbReference type="ARBA" id="ARBA00011353"/>
    </source>
</evidence>
<organism evidence="6 7">
    <name type="scientific">Paecilomyces lecythidis</name>
    <dbReference type="NCBI Taxonomy" id="3004212"/>
    <lineage>
        <taxon>Eukaryota</taxon>
        <taxon>Fungi</taxon>
        <taxon>Dikarya</taxon>
        <taxon>Ascomycota</taxon>
        <taxon>Pezizomycotina</taxon>
        <taxon>Eurotiomycetes</taxon>
        <taxon>Eurotiomycetidae</taxon>
        <taxon>Eurotiales</taxon>
        <taxon>Thermoascaceae</taxon>
        <taxon>Paecilomyces</taxon>
    </lineage>
</organism>
<dbReference type="Gene3D" id="2.40.50.40">
    <property type="match status" value="1"/>
</dbReference>
<feature type="region of interest" description="Disordered" evidence="4">
    <location>
        <begin position="125"/>
        <end position="310"/>
    </location>
</feature>
<keyword evidence="3" id="KW-0539">Nucleus</keyword>
<protein>
    <recommendedName>
        <fullName evidence="5">Chromo domain-containing protein</fullName>
    </recommendedName>
</protein>
<feature type="compositionally biased region" description="Polar residues" evidence="4">
    <location>
        <begin position="1087"/>
        <end position="1127"/>
    </location>
</feature>
<feature type="domain" description="Chromo" evidence="5">
    <location>
        <begin position="28"/>
        <end position="86"/>
    </location>
</feature>
<dbReference type="EMBL" id="JAVDPF010000045">
    <property type="protein sequence ID" value="KAL1867248.1"/>
    <property type="molecule type" value="Genomic_DNA"/>
</dbReference>
<comment type="subunit">
    <text evidence="2">Component of the NuA4 histone acetyltransferase complex.</text>
</comment>
<dbReference type="SUPFAM" id="SSF54160">
    <property type="entry name" value="Chromo domain-like"/>
    <property type="match status" value="1"/>
</dbReference>
<evidence type="ECO:0000256" key="3">
    <source>
        <dbReference type="ARBA" id="ARBA00023242"/>
    </source>
</evidence>
<feature type="compositionally biased region" description="Polar residues" evidence="4">
    <location>
        <begin position="241"/>
        <end position="255"/>
    </location>
</feature>
<keyword evidence="7" id="KW-1185">Reference proteome</keyword>
<reference evidence="6 7" key="1">
    <citation type="journal article" date="2024" name="IMA Fungus">
        <title>IMA Genome - F19 : A genome assembly and annotation guide to empower mycologists, including annotated draft genome sequences of Ceratocystis pirilliformis, Diaporthe australafricana, Fusarium ophioides, Paecilomyces lecythidis, and Sporothrix stenoceras.</title>
        <authorList>
            <person name="Aylward J."/>
            <person name="Wilson A.M."/>
            <person name="Visagie C.M."/>
            <person name="Spraker J."/>
            <person name="Barnes I."/>
            <person name="Buitendag C."/>
            <person name="Ceriani C."/>
            <person name="Del Mar Angel L."/>
            <person name="du Plessis D."/>
            <person name="Fuchs T."/>
            <person name="Gasser K."/>
            <person name="Kramer D."/>
            <person name="Li W."/>
            <person name="Munsamy K."/>
            <person name="Piso A."/>
            <person name="Price J.L."/>
            <person name="Sonnekus B."/>
            <person name="Thomas C."/>
            <person name="van der Nest A."/>
            <person name="van Dijk A."/>
            <person name="van Heerden A."/>
            <person name="van Vuuren N."/>
            <person name="Yilmaz N."/>
            <person name="Duong T.A."/>
            <person name="van der Merwe N.A."/>
            <person name="Wingfield M.J."/>
            <person name="Wingfield B.D."/>
        </authorList>
    </citation>
    <scope>NUCLEOTIDE SEQUENCE [LARGE SCALE GENOMIC DNA]</scope>
    <source>
        <strain evidence="6 7">CMW 18167</strain>
    </source>
</reference>
<feature type="compositionally biased region" description="Basic and acidic residues" evidence="4">
    <location>
        <begin position="367"/>
        <end position="376"/>
    </location>
</feature>
<dbReference type="InterPro" id="IPR016197">
    <property type="entry name" value="Chromo-like_dom_sf"/>
</dbReference>
<dbReference type="Proteomes" id="UP001583193">
    <property type="component" value="Unassembled WGS sequence"/>
</dbReference>
<comment type="subcellular location">
    <subcellularLocation>
        <location evidence="1">Nucleus</location>
    </subcellularLocation>
</comment>
<feature type="compositionally biased region" description="Polar residues" evidence="4">
    <location>
        <begin position="188"/>
        <end position="217"/>
    </location>
</feature>
<proteinExistence type="predicted"/>
<feature type="compositionally biased region" description="Polar residues" evidence="4">
    <location>
        <begin position="449"/>
        <end position="465"/>
    </location>
</feature>
<evidence type="ECO:0000313" key="7">
    <source>
        <dbReference type="Proteomes" id="UP001583193"/>
    </source>
</evidence>
<dbReference type="PANTHER" id="PTHR22812">
    <property type="entry name" value="CHROMOBOX PROTEIN"/>
    <property type="match status" value="1"/>
</dbReference>
<feature type="compositionally biased region" description="Polar residues" evidence="4">
    <location>
        <begin position="153"/>
        <end position="164"/>
    </location>
</feature>
<dbReference type="Pfam" id="PF00385">
    <property type="entry name" value="Chromo"/>
    <property type="match status" value="1"/>
</dbReference>
<dbReference type="PROSITE" id="PS50013">
    <property type="entry name" value="CHROMO_2"/>
    <property type="match status" value="1"/>
</dbReference>
<dbReference type="CDD" id="cd18966">
    <property type="entry name" value="chromodomain"/>
    <property type="match status" value="1"/>
</dbReference>
<comment type="caution">
    <text evidence="6">The sequence shown here is derived from an EMBL/GenBank/DDBJ whole genome shotgun (WGS) entry which is preliminary data.</text>
</comment>
<gene>
    <name evidence="6" type="ORF">Plec18167_008789</name>
</gene>
<feature type="compositionally biased region" description="Polar residues" evidence="4">
    <location>
        <begin position="1065"/>
        <end position="1075"/>
    </location>
</feature>
<dbReference type="InterPro" id="IPR000953">
    <property type="entry name" value="Chromo/chromo_shadow_dom"/>
</dbReference>
<dbReference type="InterPro" id="IPR051219">
    <property type="entry name" value="Heterochromatin_chromo-domain"/>
</dbReference>
<name>A0ABR3WUK0_9EURO</name>
<evidence type="ECO:0000313" key="6">
    <source>
        <dbReference type="EMBL" id="KAL1867248.1"/>
    </source>
</evidence>
<evidence type="ECO:0000259" key="5">
    <source>
        <dbReference type="PROSITE" id="PS50013"/>
    </source>
</evidence>
<evidence type="ECO:0000256" key="1">
    <source>
        <dbReference type="ARBA" id="ARBA00004123"/>
    </source>
</evidence>
<feature type="region of interest" description="Disordered" evidence="4">
    <location>
        <begin position="1065"/>
        <end position="1136"/>
    </location>
</feature>
<feature type="region of interest" description="Disordered" evidence="4">
    <location>
        <begin position="689"/>
        <end position="718"/>
    </location>
</feature>
<accession>A0ABR3WUK0</accession>
<evidence type="ECO:0000256" key="4">
    <source>
        <dbReference type="SAM" id="MobiDB-lite"/>
    </source>
</evidence>
<feature type="region of interest" description="Disordered" evidence="4">
    <location>
        <begin position="347"/>
        <end position="487"/>
    </location>
</feature>
<dbReference type="InterPro" id="IPR023780">
    <property type="entry name" value="Chromo_domain"/>
</dbReference>